<keyword evidence="8" id="KW-1185">Reference proteome</keyword>
<dbReference type="GO" id="GO:0016702">
    <property type="term" value="F:oxidoreductase activity, acting on single donors with incorporation of molecular oxygen, incorporation of two atoms of oxygen"/>
    <property type="evidence" value="ECO:0007669"/>
    <property type="project" value="UniProtKB-ARBA"/>
</dbReference>
<dbReference type="PATRIC" id="fig|1384056.3.peg.2637"/>
<evidence type="ECO:0000256" key="2">
    <source>
        <dbReference type="ARBA" id="ARBA00007581"/>
    </source>
</evidence>
<evidence type="ECO:0000313" key="7">
    <source>
        <dbReference type="EMBL" id="KFN41550.1"/>
    </source>
</evidence>
<dbReference type="InterPro" id="IPR004183">
    <property type="entry name" value="Xdiol_dOase_suB"/>
</dbReference>
<comment type="caution">
    <text evidence="7">The sequence shown here is derived from an EMBL/GenBank/DDBJ whole genome shotgun (WGS) entry which is preliminary data.</text>
</comment>
<evidence type="ECO:0000313" key="8">
    <source>
        <dbReference type="Proteomes" id="UP000029393"/>
    </source>
</evidence>
<proteinExistence type="inferred from homology"/>
<dbReference type="CDD" id="cd07363">
    <property type="entry name" value="45_DOPA_Dioxygenase"/>
    <property type="match status" value="1"/>
</dbReference>
<organism evidence="7 8">
    <name type="scientific">Arenimonas metalli CF5-1</name>
    <dbReference type="NCBI Taxonomy" id="1384056"/>
    <lineage>
        <taxon>Bacteria</taxon>
        <taxon>Pseudomonadati</taxon>
        <taxon>Pseudomonadota</taxon>
        <taxon>Gammaproteobacteria</taxon>
        <taxon>Lysobacterales</taxon>
        <taxon>Lysobacteraceae</taxon>
        <taxon>Arenimonas</taxon>
    </lineage>
</organism>
<dbReference type="Pfam" id="PF02900">
    <property type="entry name" value="LigB"/>
    <property type="match status" value="1"/>
</dbReference>
<gene>
    <name evidence="7" type="ORF">N787_05615</name>
</gene>
<dbReference type="NCBIfam" id="NF007914">
    <property type="entry name" value="PRK10628.1"/>
    <property type="match status" value="1"/>
</dbReference>
<dbReference type="Gene3D" id="3.40.830.10">
    <property type="entry name" value="LigB-like"/>
    <property type="match status" value="1"/>
</dbReference>
<dbReference type="Proteomes" id="UP000029393">
    <property type="component" value="Unassembled WGS sequence"/>
</dbReference>
<dbReference type="InterPro" id="IPR014436">
    <property type="entry name" value="Extradiol_dOase_DODA"/>
</dbReference>
<dbReference type="STRING" id="1384056.N787_05615"/>
<dbReference type="PIRSF" id="PIRSF006157">
    <property type="entry name" value="Doxgns_DODA"/>
    <property type="match status" value="1"/>
</dbReference>
<comment type="similarity">
    <text evidence="2">Belongs to the DODA-type extradiol aromatic ring-opening dioxygenase family.</text>
</comment>
<dbReference type="AlphaFoldDB" id="A0A091BAU5"/>
<dbReference type="PANTHER" id="PTHR30096">
    <property type="entry name" value="4,5-DOPA DIOXYGENASE EXTRADIOL-LIKE PROTEIN"/>
    <property type="match status" value="1"/>
</dbReference>
<reference evidence="7 8" key="1">
    <citation type="submission" date="2013-09" db="EMBL/GenBank/DDBJ databases">
        <title>Genome sequencing of Arenimonas metalli.</title>
        <authorList>
            <person name="Chen F."/>
            <person name="Wang G."/>
        </authorList>
    </citation>
    <scope>NUCLEOTIDE SEQUENCE [LARGE SCALE GENOMIC DNA]</scope>
    <source>
        <strain evidence="7 8">CF5-1</strain>
    </source>
</reference>
<comment type="cofactor">
    <cofactor evidence="1">
        <name>Zn(2+)</name>
        <dbReference type="ChEBI" id="CHEBI:29105"/>
    </cofactor>
</comment>
<dbReference type="eggNOG" id="COG3384">
    <property type="taxonomic scope" value="Bacteria"/>
</dbReference>
<feature type="domain" description="Extradiol ring-cleavage dioxygenase class III enzyme subunit B" evidence="6">
    <location>
        <begin position="21"/>
        <end position="232"/>
    </location>
</feature>
<protein>
    <recommendedName>
        <fullName evidence="6">Extradiol ring-cleavage dioxygenase class III enzyme subunit B domain-containing protein</fullName>
    </recommendedName>
</protein>
<dbReference type="PANTHER" id="PTHR30096:SF0">
    <property type="entry name" value="4,5-DOPA DIOXYGENASE EXTRADIOL-LIKE PROTEIN"/>
    <property type="match status" value="1"/>
</dbReference>
<dbReference type="SUPFAM" id="SSF53213">
    <property type="entry name" value="LigB-like"/>
    <property type="match status" value="1"/>
</dbReference>
<name>A0A091BAU5_9GAMM</name>
<accession>A0A091BAU5</accession>
<evidence type="ECO:0000256" key="5">
    <source>
        <dbReference type="ARBA" id="ARBA00023002"/>
    </source>
</evidence>
<evidence type="ECO:0000256" key="1">
    <source>
        <dbReference type="ARBA" id="ARBA00001947"/>
    </source>
</evidence>
<dbReference type="GO" id="GO:0008270">
    <property type="term" value="F:zinc ion binding"/>
    <property type="evidence" value="ECO:0007669"/>
    <property type="project" value="InterPro"/>
</dbReference>
<evidence type="ECO:0000256" key="3">
    <source>
        <dbReference type="ARBA" id="ARBA00022723"/>
    </source>
</evidence>
<keyword evidence="3" id="KW-0479">Metal-binding</keyword>
<dbReference type="GO" id="GO:0008198">
    <property type="term" value="F:ferrous iron binding"/>
    <property type="evidence" value="ECO:0007669"/>
    <property type="project" value="InterPro"/>
</dbReference>
<keyword evidence="4" id="KW-0862">Zinc</keyword>
<sequence>MNAIEDNAWRRSWQALGQRLPRPKAILCISAHWETQGVYVSSTEKPETIHDFHGFPRALFDVRYPAPGSPALAHRVAELIPQPRVHLDSHRGLDHGAWGVLRPMYPEADIPVVQLSLSSLQPGAWHYDLARQLAPLRDEGVLVVGSGNIVHNLRHWKQNQADPYDWAQRFDEDIADRIAEGHHEGMLGYETLGPDALLAIPTPEHYLPLLYILALQRQDDAVEFFNDSVASSISMRSVLIGA</sequence>
<dbReference type="EMBL" id="AVCK01000064">
    <property type="protein sequence ID" value="KFN41550.1"/>
    <property type="molecule type" value="Genomic_DNA"/>
</dbReference>
<evidence type="ECO:0000256" key="4">
    <source>
        <dbReference type="ARBA" id="ARBA00022833"/>
    </source>
</evidence>
<keyword evidence="5" id="KW-0560">Oxidoreductase</keyword>
<evidence type="ECO:0000259" key="6">
    <source>
        <dbReference type="Pfam" id="PF02900"/>
    </source>
</evidence>